<dbReference type="Gene3D" id="3.30.559.10">
    <property type="entry name" value="Chloramphenicol acetyltransferase-like domain"/>
    <property type="match status" value="1"/>
</dbReference>
<dbReference type="InterPro" id="IPR036736">
    <property type="entry name" value="ACP-like_sf"/>
</dbReference>
<dbReference type="InterPro" id="IPR020806">
    <property type="entry name" value="PKS_PP-bd"/>
</dbReference>
<keyword evidence="3" id="KW-0597">Phosphoprotein</keyword>
<dbReference type="Gene3D" id="2.30.38.10">
    <property type="entry name" value="Luciferase, Domain 3"/>
    <property type="match status" value="1"/>
</dbReference>
<dbReference type="InterPro" id="IPR045851">
    <property type="entry name" value="AMP-bd_C_sf"/>
</dbReference>
<dbReference type="InterPro" id="IPR010071">
    <property type="entry name" value="AA_adenyl_dom"/>
</dbReference>
<dbReference type="SUPFAM" id="SSF52777">
    <property type="entry name" value="CoA-dependent acyltransferases"/>
    <property type="match status" value="2"/>
</dbReference>
<dbReference type="SUPFAM" id="SSF53474">
    <property type="entry name" value="alpha/beta-Hydrolases"/>
    <property type="match status" value="1"/>
</dbReference>
<dbReference type="InterPro" id="IPR001242">
    <property type="entry name" value="Condensation_dom"/>
</dbReference>
<evidence type="ECO:0000313" key="6">
    <source>
        <dbReference type="Proteomes" id="UP000718564"/>
    </source>
</evidence>
<evidence type="ECO:0000259" key="4">
    <source>
        <dbReference type="PROSITE" id="PS50075"/>
    </source>
</evidence>
<evidence type="ECO:0000313" key="5">
    <source>
        <dbReference type="EMBL" id="NMG21590.1"/>
    </source>
</evidence>
<evidence type="ECO:0000256" key="2">
    <source>
        <dbReference type="ARBA" id="ARBA00022450"/>
    </source>
</evidence>
<dbReference type="PANTHER" id="PTHR45527">
    <property type="entry name" value="NONRIBOSOMAL PEPTIDE SYNTHETASE"/>
    <property type="match status" value="1"/>
</dbReference>
<dbReference type="PANTHER" id="PTHR45527:SF1">
    <property type="entry name" value="FATTY ACID SYNTHASE"/>
    <property type="match status" value="1"/>
</dbReference>
<dbReference type="CDD" id="cd19531">
    <property type="entry name" value="LCL_NRPS-like"/>
    <property type="match status" value="1"/>
</dbReference>
<dbReference type="InterPro" id="IPR020845">
    <property type="entry name" value="AMP-binding_CS"/>
</dbReference>
<dbReference type="Proteomes" id="UP000718564">
    <property type="component" value="Unassembled WGS sequence"/>
</dbReference>
<dbReference type="Gene3D" id="3.30.559.30">
    <property type="entry name" value="Nonribosomal peptide synthetase, condensation domain"/>
    <property type="match status" value="1"/>
</dbReference>
<accession>A0ABX1PDM7</accession>
<dbReference type="Gene3D" id="3.40.50.1820">
    <property type="entry name" value="alpha/beta hydrolase"/>
    <property type="match status" value="1"/>
</dbReference>
<dbReference type="InterPro" id="IPR023213">
    <property type="entry name" value="CAT-like_dom_sf"/>
</dbReference>
<dbReference type="SUPFAM" id="SSF47336">
    <property type="entry name" value="ACP-like"/>
    <property type="match status" value="1"/>
</dbReference>
<dbReference type="Pfam" id="PF00501">
    <property type="entry name" value="AMP-binding"/>
    <property type="match status" value="1"/>
</dbReference>
<dbReference type="InterPro" id="IPR009081">
    <property type="entry name" value="PP-bd_ACP"/>
</dbReference>
<dbReference type="Pfam" id="PF00550">
    <property type="entry name" value="PP-binding"/>
    <property type="match status" value="1"/>
</dbReference>
<sequence length="1379" mass="154519">MHDISNKTAVLSTAKKELPDNITDKQIVEAAPLSFAQQRLWFFDQLEPSSTAYHVIKGVKLQGDLNLGVLQQALDAIVAHHEALRTNFVAQEGNPVQIISQPRSVELVVIDLKDCPETERTTIVERLLQDEVQRPFNLASDLMLRAKLLQLSPQEHILLLVLHHIASDDWSTGILFEQLTTLYQAFLNGLPNPLPELPIQYADFAQWQRQWLSGEVLENQLNYWKQNLAGASPVLELPTDKPRPPVHTYQGGKQNFVIPQSLSASLSALSRQEGVTLFMTLLAAFQTLLYRYTGQEDILVGSPIAGRNLPEIERLIGFFANTLVLRTDISGNPSFQELLHRVRAVALGAYAHQDLPFEKLVEELQPERSLSYHPLFQVMFVLQNTPKQTLQLPGLSLTPYDWDNVTTRFDLTLSITETEQGLQGLWEYNTDLFDAGTINRMSGHFQTLLDSVVANPQQHISELPLLTAAERHQLLYEWNDTYADYACDKCIHELFEQLVEGTPDDVVLMYEDQQLTYQQLNALANQLAHYLRTLGVGPEVLVGIFVERSLEMVVGVLGILKAGGAYVPLDPSYPKERLAFMLENSQPLVLLTQEFLFTELPEISAQVVCFDRDWQSIAQHCEENLNQTATTANLAYVIYTSGSTGKPKGVQVTHANLCHYAQAMGQALGITAEDVYLHTASIAFSSSVRQLMVPLAAGATVKIATSEQRTDPKALFAAIQQHDVTVIDIVPSYWRNCIHTLATLEPRTRQALLDNKLRLIVSASEPLMSDIPTQWTFGFKHQARLINMFGQTETCGIVATYPIPAQQHERVKIVPLGRPIPNTQIYLLDSHMQPVPIGIAGELHIGGLGLARGYLNRPELTEEKFIPDLFSQKEGARLYKTGDLARYLPDGSIEFIGRSDYQVKIRGFRIELGEVEAVLNQHPAVLQSVVVAREDKSGEKRLVAYVVPNQKTTVTITELRRFLKKKLPEYMVPFAFVLLEALPLTPSGKVNRSTLPAPDLVKQDLQATFVAPHDDLEKTLSQIWEEVLGIQPIGVRDDFFDLGGHSLLAVRLFAQIEKKFDKKLPLATLFQSGSVEALANILRQEEEPTAGNQVLIATHHQHTSRAPWSSLVEIQPNGSKPPFFCIHPLGGEILCYRPLALHLGSDQPVYGLQPLGLDGKHPPLTRIEDMAAHYIKEIQTIQPNGPYYIGGYSLGGIIAYEMAQQLYSQGEKVNLLAMLDTSRPGTETRLPFVLRVFEHINNIIQEGPSYLQHKLAGWSEWGTYHIRDKYRRLLEKSELLPEGDEHLDVMGANVQALEQYTFKAYPGRMTVFRTDDKNRDDAVGVKYDPLFGWGEITSGVDVYHLPGSHLSFLDEPDVEVLAEQLKLCLEKAHAAELTN</sequence>
<dbReference type="InterPro" id="IPR029058">
    <property type="entry name" value="AB_hydrolase_fold"/>
</dbReference>
<comment type="caution">
    <text evidence="5">The sequence shown here is derived from an EMBL/GenBank/DDBJ whole genome shotgun (WGS) entry which is preliminary data.</text>
</comment>
<name>A0ABX1PDM7_9CYAN</name>
<dbReference type="SUPFAM" id="SSF56801">
    <property type="entry name" value="Acetyl-CoA synthetase-like"/>
    <property type="match status" value="1"/>
</dbReference>
<evidence type="ECO:0000256" key="1">
    <source>
        <dbReference type="ARBA" id="ARBA00001957"/>
    </source>
</evidence>
<dbReference type="CDD" id="cd05930">
    <property type="entry name" value="A_NRPS"/>
    <property type="match status" value="1"/>
</dbReference>
<keyword evidence="6" id="KW-1185">Reference proteome</keyword>
<dbReference type="Pfam" id="PF00975">
    <property type="entry name" value="Thioesterase"/>
    <property type="match status" value="1"/>
</dbReference>
<dbReference type="RefSeq" id="WP_169156821.1">
    <property type="nucleotide sequence ID" value="NZ_CAWPJE010000170.1"/>
</dbReference>
<dbReference type="SMART" id="SM00823">
    <property type="entry name" value="PKS_PP"/>
    <property type="match status" value="1"/>
</dbReference>
<dbReference type="Gene3D" id="3.40.50.980">
    <property type="match status" value="2"/>
</dbReference>
<reference evidence="5 6" key="1">
    <citation type="submission" date="2018-06" db="EMBL/GenBank/DDBJ databases">
        <title>Comparative genomics of Brasilonema spp. strains.</title>
        <authorList>
            <person name="Alvarenga D.O."/>
            <person name="Fiore M.F."/>
            <person name="Varani A.M."/>
        </authorList>
    </citation>
    <scope>NUCLEOTIDE SEQUENCE [LARGE SCALE GENOMIC DNA]</scope>
    <source>
        <strain evidence="5 6">SPC951</strain>
    </source>
</reference>
<dbReference type="InterPro" id="IPR000873">
    <property type="entry name" value="AMP-dep_synth/lig_dom"/>
</dbReference>
<organism evidence="5 6">
    <name type="scientific">Brasilonema bromeliae SPC951</name>
    <dbReference type="NCBI Taxonomy" id="385972"/>
    <lineage>
        <taxon>Bacteria</taxon>
        <taxon>Bacillati</taxon>
        <taxon>Cyanobacteriota</taxon>
        <taxon>Cyanophyceae</taxon>
        <taxon>Nostocales</taxon>
        <taxon>Scytonemataceae</taxon>
        <taxon>Brasilonema</taxon>
        <taxon>Bromeliae group (in: Brasilonema)</taxon>
    </lineage>
</organism>
<keyword evidence="2" id="KW-0596">Phosphopantetheine</keyword>
<dbReference type="PROSITE" id="PS50075">
    <property type="entry name" value="CARRIER"/>
    <property type="match status" value="1"/>
</dbReference>
<dbReference type="Pfam" id="PF00668">
    <property type="entry name" value="Condensation"/>
    <property type="match status" value="1"/>
</dbReference>
<gene>
    <name evidence="5" type="ORF">DP116_19905</name>
</gene>
<dbReference type="EMBL" id="QMEB01000175">
    <property type="protein sequence ID" value="NMG21590.1"/>
    <property type="molecule type" value="Genomic_DNA"/>
</dbReference>
<dbReference type="Gene3D" id="3.30.300.30">
    <property type="match status" value="1"/>
</dbReference>
<dbReference type="InterPro" id="IPR001031">
    <property type="entry name" value="Thioesterase"/>
</dbReference>
<feature type="domain" description="Carrier" evidence="4">
    <location>
        <begin position="1011"/>
        <end position="1086"/>
    </location>
</feature>
<dbReference type="Gene3D" id="1.10.1200.10">
    <property type="entry name" value="ACP-like"/>
    <property type="match status" value="1"/>
</dbReference>
<evidence type="ECO:0000256" key="3">
    <source>
        <dbReference type="ARBA" id="ARBA00022553"/>
    </source>
</evidence>
<proteinExistence type="predicted"/>
<dbReference type="NCBIfam" id="TIGR01733">
    <property type="entry name" value="AA-adenyl-dom"/>
    <property type="match status" value="1"/>
</dbReference>
<protein>
    <submittedName>
        <fullName evidence="5">Non-ribosomal peptide synthetase</fullName>
    </submittedName>
</protein>
<dbReference type="PROSITE" id="PS00455">
    <property type="entry name" value="AMP_BINDING"/>
    <property type="match status" value="1"/>
</dbReference>
<dbReference type="Pfam" id="PF13193">
    <property type="entry name" value="AMP-binding_C"/>
    <property type="match status" value="1"/>
</dbReference>
<dbReference type="InterPro" id="IPR025110">
    <property type="entry name" value="AMP-bd_C"/>
</dbReference>
<comment type="cofactor">
    <cofactor evidence="1">
        <name>pantetheine 4'-phosphate</name>
        <dbReference type="ChEBI" id="CHEBI:47942"/>
    </cofactor>
</comment>